<dbReference type="Proteomes" id="UP001142810">
    <property type="component" value="Unassembled WGS sequence"/>
</dbReference>
<evidence type="ECO:0000313" key="2">
    <source>
        <dbReference type="Proteomes" id="UP001142810"/>
    </source>
</evidence>
<evidence type="ECO:0000313" key="1">
    <source>
        <dbReference type="EMBL" id="MCW8109430.1"/>
    </source>
</evidence>
<protein>
    <submittedName>
        <fullName evidence="1">Uncharacterized protein</fullName>
    </submittedName>
</protein>
<dbReference type="RefSeq" id="WP_265618202.1">
    <property type="nucleotide sequence ID" value="NZ_JAPFRD010000011.1"/>
</dbReference>
<sequence>MRDPAEKLLAKHQTLNHLQDAKVSSHVQRQEDDWFRHTLMLDGYDVPFVFRRKQGYASLKGARVNLTYYRHTETVAGMEFEMMKVVRVKRS</sequence>
<organism evidence="1 2">
    <name type="scientific">Alteromonas aquimaris</name>
    <dbReference type="NCBI Taxonomy" id="2998417"/>
    <lineage>
        <taxon>Bacteria</taxon>
        <taxon>Pseudomonadati</taxon>
        <taxon>Pseudomonadota</taxon>
        <taxon>Gammaproteobacteria</taxon>
        <taxon>Alteromonadales</taxon>
        <taxon>Alteromonadaceae</taxon>
        <taxon>Alteromonas/Salinimonas group</taxon>
        <taxon>Alteromonas</taxon>
    </lineage>
</organism>
<name>A0ABT3P9P3_9ALTE</name>
<accession>A0ABT3P9P3</accession>
<proteinExistence type="predicted"/>
<reference evidence="1" key="1">
    <citation type="submission" date="2022-11" db="EMBL/GenBank/DDBJ databases">
        <title>Alteromonas sp. nov., isolated from sea water of the Qingdao.</title>
        <authorList>
            <person name="Wang Q."/>
        </authorList>
    </citation>
    <scope>NUCLEOTIDE SEQUENCE</scope>
    <source>
        <strain evidence="1">ASW11-7</strain>
    </source>
</reference>
<dbReference type="EMBL" id="JAPFRD010000011">
    <property type="protein sequence ID" value="MCW8109430.1"/>
    <property type="molecule type" value="Genomic_DNA"/>
</dbReference>
<keyword evidence="2" id="KW-1185">Reference proteome</keyword>
<comment type="caution">
    <text evidence="1">The sequence shown here is derived from an EMBL/GenBank/DDBJ whole genome shotgun (WGS) entry which is preliminary data.</text>
</comment>
<gene>
    <name evidence="1" type="ORF">OPS25_13045</name>
</gene>